<reference evidence="1 2" key="1">
    <citation type="submission" date="2024-03" db="EMBL/GenBank/DDBJ databases">
        <title>Human intestinal bacterial collection.</title>
        <authorList>
            <person name="Pauvert C."/>
            <person name="Hitch T.C.A."/>
            <person name="Clavel T."/>
        </authorList>
    </citation>
    <scope>NUCLEOTIDE SEQUENCE [LARGE SCALE GENOMIC DNA]</scope>
    <source>
        <strain evidence="1 2">CLA-SR-H028</strain>
    </source>
</reference>
<dbReference type="EMBL" id="JBBMFP010000008">
    <property type="protein sequence ID" value="MEQ2431428.1"/>
    <property type="molecule type" value="Genomic_DNA"/>
</dbReference>
<protein>
    <submittedName>
        <fullName evidence="1">Uncharacterized protein</fullName>
    </submittedName>
</protein>
<accession>A0ABV1DM17</accession>
<dbReference type="Proteomes" id="UP001457898">
    <property type="component" value="Unassembled WGS sequence"/>
</dbReference>
<evidence type="ECO:0000313" key="2">
    <source>
        <dbReference type="Proteomes" id="UP001457898"/>
    </source>
</evidence>
<proteinExistence type="predicted"/>
<evidence type="ECO:0000313" key="1">
    <source>
        <dbReference type="EMBL" id="MEQ2431428.1"/>
    </source>
</evidence>
<comment type="caution">
    <text evidence="1">The sequence shown here is derived from an EMBL/GenBank/DDBJ whole genome shotgun (WGS) entry which is preliminary data.</text>
</comment>
<keyword evidence="2" id="KW-1185">Reference proteome</keyword>
<gene>
    <name evidence="1" type="ORF">WMO65_10475</name>
</gene>
<sequence>MQFLNRDFYNSNNILGYINSSIQALINMNTVILSRKEYMLFFYIKEDFTANYFSLYTADIDLECLGFSVLQRNTRHSIEAFLDLVNLSHDSDYLSVMEHCADRNKQYNSKYHSILRGSCNIPKKYKIATQMYNENIPRDLLTISSKTNNYTHPNVFVDILNYNDYDKKLEILRNLLSANLYTLTSAYKLILKIFNNNMTPILTCPTCPFPNPYFKNCSQCFLNEEARFQNLIKNALITYTNPFQNPYYQ</sequence>
<dbReference type="RefSeq" id="WP_256157703.1">
    <property type="nucleotide sequence ID" value="NZ_JBBMFP010000008.1"/>
</dbReference>
<name>A0ABV1DM17_9FIRM</name>
<organism evidence="1 2">
    <name type="scientific">Blautia caccae</name>
    <dbReference type="NCBI Taxonomy" id="3133175"/>
    <lineage>
        <taxon>Bacteria</taxon>
        <taxon>Bacillati</taxon>
        <taxon>Bacillota</taxon>
        <taxon>Clostridia</taxon>
        <taxon>Lachnospirales</taxon>
        <taxon>Lachnospiraceae</taxon>
        <taxon>Blautia</taxon>
    </lineage>
</organism>